<sequence>MSKGTGLLQIIGVEASWNYYYGVLYSRTDLGLVMGEVTGHYIPPYFAARFLLGITFLFWLLTYTWRRRHISVYRDIEEFLEDNNLMPIRYSYNEIKKMTRGFRDKLGEGGFGSVYKGKLRSGPFVAVKMLGKAKANGQEFISEVATIGRIHHTNVVQLIGFCFEGSKHALIYEFMPNGSLDKYVFSKEISVFLSYEEMYAISIGVAHGIAYLHQGCNMQILHFDIKPHNILLDKNFIPKVSDFGLAKLYPIDDSIVTLTAARGTIGYMAPELFYDNIGGVSYKADVYSFGMLLMEMASRRKNLNADAEHSSQLYFPLWIYDQFNEEKEIEMEYITMEEKDIAKKMFIVALWCIQLMPCDRPSMNRVVEMLEENIESLELPPKPALFPRETIEQNEDSCPEEPSHSTNSNTYLQEDATVPSLENSA</sequence>
<gene>
    <name evidence="1" type="ORF">L6164_026483</name>
</gene>
<proteinExistence type="predicted"/>
<keyword evidence="2" id="KW-1185">Reference proteome</keyword>
<dbReference type="Proteomes" id="UP000828941">
    <property type="component" value="Chromosome 11"/>
</dbReference>
<evidence type="ECO:0000313" key="2">
    <source>
        <dbReference type="Proteomes" id="UP000828941"/>
    </source>
</evidence>
<name>A0ACB9LR35_BAUVA</name>
<comment type="caution">
    <text evidence="1">The sequence shown here is derived from an EMBL/GenBank/DDBJ whole genome shotgun (WGS) entry which is preliminary data.</text>
</comment>
<organism evidence="1 2">
    <name type="scientific">Bauhinia variegata</name>
    <name type="common">Purple orchid tree</name>
    <name type="synonym">Phanera variegata</name>
    <dbReference type="NCBI Taxonomy" id="167791"/>
    <lineage>
        <taxon>Eukaryota</taxon>
        <taxon>Viridiplantae</taxon>
        <taxon>Streptophyta</taxon>
        <taxon>Embryophyta</taxon>
        <taxon>Tracheophyta</taxon>
        <taxon>Spermatophyta</taxon>
        <taxon>Magnoliopsida</taxon>
        <taxon>eudicotyledons</taxon>
        <taxon>Gunneridae</taxon>
        <taxon>Pentapetalae</taxon>
        <taxon>rosids</taxon>
        <taxon>fabids</taxon>
        <taxon>Fabales</taxon>
        <taxon>Fabaceae</taxon>
        <taxon>Cercidoideae</taxon>
        <taxon>Cercideae</taxon>
        <taxon>Bauhiniinae</taxon>
        <taxon>Bauhinia</taxon>
    </lineage>
</organism>
<dbReference type="EMBL" id="CM039436">
    <property type="protein sequence ID" value="KAI4313508.1"/>
    <property type="molecule type" value="Genomic_DNA"/>
</dbReference>
<evidence type="ECO:0000313" key="1">
    <source>
        <dbReference type="EMBL" id="KAI4313508.1"/>
    </source>
</evidence>
<accession>A0ACB9LR35</accession>
<protein>
    <submittedName>
        <fullName evidence="1">Uncharacterized protein</fullName>
    </submittedName>
</protein>
<reference evidence="1 2" key="1">
    <citation type="journal article" date="2022" name="DNA Res.">
        <title>Chromosomal-level genome assembly of the orchid tree Bauhinia variegata (Leguminosae; Cercidoideae) supports the allotetraploid origin hypothesis of Bauhinia.</title>
        <authorList>
            <person name="Zhong Y."/>
            <person name="Chen Y."/>
            <person name="Zheng D."/>
            <person name="Pang J."/>
            <person name="Liu Y."/>
            <person name="Luo S."/>
            <person name="Meng S."/>
            <person name="Qian L."/>
            <person name="Wei D."/>
            <person name="Dai S."/>
            <person name="Zhou R."/>
        </authorList>
    </citation>
    <scope>NUCLEOTIDE SEQUENCE [LARGE SCALE GENOMIC DNA]</scope>
    <source>
        <strain evidence="1">BV-YZ2020</strain>
    </source>
</reference>